<evidence type="ECO:0000313" key="1">
    <source>
        <dbReference type="EMBL" id="MEA5391035.1"/>
    </source>
</evidence>
<gene>
    <name evidence="1" type="ORF">VB738_07140</name>
</gene>
<comment type="caution">
    <text evidence="1">The sequence shown here is derived from an EMBL/GenBank/DDBJ whole genome shotgun (WGS) entry which is preliminary data.</text>
</comment>
<sequence>MATGSRVDGATPNTFDNRLPALLRNCFGHTHAGSVVVRRFLPNRGNAVIPTPSVGDDALTLQADPRRRHT</sequence>
<reference evidence="1 2" key="1">
    <citation type="submission" date="2023-12" db="EMBL/GenBank/DDBJ databases">
        <title>Baltic Sea Cyanobacteria.</title>
        <authorList>
            <person name="Delbaje E."/>
            <person name="Fewer D.P."/>
            <person name="Shishido T.K."/>
        </authorList>
    </citation>
    <scope>NUCLEOTIDE SEQUENCE [LARGE SCALE GENOMIC DNA]</scope>
    <source>
        <strain evidence="1 2">UHCC 0139</strain>
    </source>
</reference>
<protein>
    <submittedName>
        <fullName evidence="1">Uncharacterized protein</fullName>
    </submittedName>
</protein>
<dbReference type="Proteomes" id="UP001304461">
    <property type="component" value="Unassembled WGS sequence"/>
</dbReference>
<organism evidence="1 2">
    <name type="scientific">Cyanobium gracile UHCC 0139</name>
    <dbReference type="NCBI Taxonomy" id="3110308"/>
    <lineage>
        <taxon>Bacteria</taxon>
        <taxon>Bacillati</taxon>
        <taxon>Cyanobacteriota</taxon>
        <taxon>Cyanophyceae</taxon>
        <taxon>Synechococcales</taxon>
        <taxon>Prochlorococcaceae</taxon>
        <taxon>Cyanobium</taxon>
    </lineage>
</organism>
<name>A0ABU5RTC5_9CYAN</name>
<keyword evidence="2" id="KW-1185">Reference proteome</keyword>
<proteinExistence type="predicted"/>
<dbReference type="EMBL" id="JAYGHX010000003">
    <property type="protein sequence ID" value="MEA5391035.1"/>
    <property type="molecule type" value="Genomic_DNA"/>
</dbReference>
<evidence type="ECO:0000313" key="2">
    <source>
        <dbReference type="Proteomes" id="UP001304461"/>
    </source>
</evidence>
<dbReference type="RefSeq" id="WP_323305082.1">
    <property type="nucleotide sequence ID" value="NZ_JAYGHX010000003.1"/>
</dbReference>
<accession>A0ABU5RTC5</accession>